<dbReference type="GO" id="GO:0000976">
    <property type="term" value="F:transcription cis-regulatory region binding"/>
    <property type="evidence" value="ECO:0007669"/>
    <property type="project" value="UniProtKB-ARBA"/>
</dbReference>
<feature type="transmembrane region" description="Helical" evidence="12">
    <location>
        <begin position="617"/>
        <end position="638"/>
    </location>
</feature>
<keyword evidence="3 12" id="KW-0812">Transmembrane</keyword>
<organism evidence="14">
    <name type="scientific">Musa acuminata subsp. malaccensis</name>
    <name type="common">Wild banana</name>
    <name type="synonym">Musa malaccensis</name>
    <dbReference type="NCBI Taxonomy" id="214687"/>
    <lineage>
        <taxon>Eukaryota</taxon>
        <taxon>Viridiplantae</taxon>
        <taxon>Streptophyta</taxon>
        <taxon>Embryophyta</taxon>
        <taxon>Tracheophyta</taxon>
        <taxon>Spermatophyta</taxon>
        <taxon>Magnoliopsida</taxon>
        <taxon>Liliopsida</taxon>
        <taxon>Zingiberales</taxon>
        <taxon>Musaceae</taxon>
        <taxon>Musa</taxon>
    </lineage>
</organism>
<keyword evidence="9" id="KW-0804">Transcription</keyword>
<feature type="compositionally biased region" description="Polar residues" evidence="11">
    <location>
        <begin position="459"/>
        <end position="475"/>
    </location>
</feature>
<dbReference type="GO" id="GO:0016020">
    <property type="term" value="C:membrane"/>
    <property type="evidence" value="ECO:0007669"/>
    <property type="project" value="UniProtKB-SubCell"/>
</dbReference>
<dbReference type="OrthoDB" id="750487at2759"/>
<comment type="subcellular location">
    <subcellularLocation>
        <location evidence="2">Membrane</location>
        <topology evidence="2">Single-pass membrane protein</topology>
    </subcellularLocation>
    <subcellularLocation>
        <location evidence="1">Nucleus</location>
    </subcellularLocation>
</comment>
<accession>A0A8D7A7G0</accession>
<reference evidence="14" key="1">
    <citation type="submission" date="2021-03" db="EMBL/GenBank/DDBJ databases">
        <authorList>
            <consortium name="Genoscope - CEA"/>
            <person name="William W."/>
        </authorList>
    </citation>
    <scope>NUCLEOTIDE SEQUENCE</scope>
    <source>
        <strain evidence="14">Doubled-haploid Pahang</strain>
    </source>
</reference>
<dbReference type="GO" id="GO:0005634">
    <property type="term" value="C:nucleus"/>
    <property type="evidence" value="ECO:0007669"/>
    <property type="project" value="UniProtKB-SubCell"/>
</dbReference>
<dbReference type="EMBL" id="HG996469">
    <property type="protein sequence ID" value="CAG1844368.1"/>
    <property type="molecule type" value="Genomic_DNA"/>
</dbReference>
<evidence type="ECO:0000256" key="8">
    <source>
        <dbReference type="ARBA" id="ARBA00023159"/>
    </source>
</evidence>
<keyword evidence="4 12" id="KW-1133">Transmembrane helix</keyword>
<dbReference type="InterPro" id="IPR003441">
    <property type="entry name" value="NAC-dom"/>
</dbReference>
<evidence type="ECO:0000256" key="6">
    <source>
        <dbReference type="ARBA" id="ARBA00023125"/>
    </source>
</evidence>
<evidence type="ECO:0000259" key="13">
    <source>
        <dbReference type="PROSITE" id="PS51005"/>
    </source>
</evidence>
<dbReference type="InterPro" id="IPR036093">
    <property type="entry name" value="NAC_dom_sf"/>
</dbReference>
<dbReference type="Gene3D" id="2.170.150.80">
    <property type="entry name" value="NAC domain"/>
    <property type="match status" value="1"/>
</dbReference>
<gene>
    <name evidence="14" type="ORF">GSMUA_141640.1</name>
</gene>
<name>A0A8D7A7G0_MUSAM</name>
<sequence>MDAVSVESLPLGFRFRPTDAELVNHYLKGKITGRIKSEIEVIPEIDVCKCEPWDVPADKSLIKSIDPEWFFFSPKDRKYPSGNRSNRATEAGYWKATGKDRTIKSRSPGSMILGMKKTLVFHRGRAPKGVRTNWIMHEYRTTEPEYESGEQGGYVLCRLFRKPEEQTLVSEINDCMEKNVDEMESTGLSPSPTIVSPGETQHGSEAAEEVLTSLNQNLTGLDLQENLQPLPRIFEMPPSAINELVADKMAFANSCLLKPEESYCNATIASDVADQGTDVATEVDSLLDDFAQYLGQECDKLGPDDYHISSPIVSPMGHSFYDGVNQGLLQELNQFDNIEQDSVTEFLDAVLFNQEECSHEASSACRGLIMEFEAEDRNCLIMDDSHWDTLSGKDSRTGSDEDTEVTTFEDGIGFYEEICRLPVGSSHLSQENSYNVPTEQDTWQISVFPNQKFSRNISSMDSSAGSLHQESTNTDNSDRAEIQIRVRKNLTDSDYLIKQQGSAMRRLRLQKFIHNGSAPRTVHALSSNNDDSDKSGVTEASEVLEHQFDEEKLVSGLTAEDTHDDANSSEIKSSSPEIYDSKPKLRSRARQTDKNADKTTGQSSDPMSTGAASHSPLTVILFLSAMLLLALLGLFWCLSS</sequence>
<keyword evidence="8" id="KW-0010">Activator</keyword>
<feature type="domain" description="NAC" evidence="13">
    <location>
        <begin position="9"/>
        <end position="162"/>
    </location>
</feature>
<dbReference type="SUPFAM" id="SSF101941">
    <property type="entry name" value="NAC domain"/>
    <property type="match status" value="1"/>
</dbReference>
<evidence type="ECO:0000256" key="1">
    <source>
        <dbReference type="ARBA" id="ARBA00004123"/>
    </source>
</evidence>
<dbReference type="PANTHER" id="PTHR31744">
    <property type="entry name" value="PROTEIN CUP-SHAPED COTYLEDON 2-RELATED"/>
    <property type="match status" value="1"/>
</dbReference>
<proteinExistence type="predicted"/>
<evidence type="ECO:0000256" key="12">
    <source>
        <dbReference type="SAM" id="Phobius"/>
    </source>
</evidence>
<dbReference type="Pfam" id="PF02365">
    <property type="entry name" value="NAM"/>
    <property type="match status" value="1"/>
</dbReference>
<protein>
    <submittedName>
        <fullName evidence="14">(wild Malaysian banana) hypothetical protein</fullName>
    </submittedName>
</protein>
<keyword evidence="7 12" id="KW-0472">Membrane</keyword>
<dbReference type="PANTHER" id="PTHR31744:SF216">
    <property type="entry name" value="NAC TRANSCRIPTION FACTOR"/>
    <property type="match status" value="1"/>
</dbReference>
<evidence type="ECO:0000256" key="5">
    <source>
        <dbReference type="ARBA" id="ARBA00023015"/>
    </source>
</evidence>
<evidence type="ECO:0000256" key="2">
    <source>
        <dbReference type="ARBA" id="ARBA00004167"/>
    </source>
</evidence>
<evidence type="ECO:0000313" key="14">
    <source>
        <dbReference type="EMBL" id="CAG1844368.1"/>
    </source>
</evidence>
<feature type="region of interest" description="Disordered" evidence="11">
    <location>
        <begin position="459"/>
        <end position="478"/>
    </location>
</feature>
<dbReference type="GO" id="GO:0006355">
    <property type="term" value="P:regulation of DNA-templated transcription"/>
    <property type="evidence" value="ECO:0007669"/>
    <property type="project" value="InterPro"/>
</dbReference>
<evidence type="ECO:0000256" key="10">
    <source>
        <dbReference type="ARBA" id="ARBA00023242"/>
    </source>
</evidence>
<evidence type="ECO:0000256" key="7">
    <source>
        <dbReference type="ARBA" id="ARBA00023136"/>
    </source>
</evidence>
<evidence type="ECO:0000256" key="9">
    <source>
        <dbReference type="ARBA" id="ARBA00023163"/>
    </source>
</evidence>
<feature type="compositionally biased region" description="Polar residues" evidence="11">
    <location>
        <begin position="598"/>
        <end position="610"/>
    </location>
</feature>
<dbReference type="AlphaFoldDB" id="A0A8D7A7G0"/>
<keyword evidence="6" id="KW-0238">DNA-binding</keyword>
<keyword evidence="10" id="KW-0539">Nucleus</keyword>
<dbReference type="PROSITE" id="PS51005">
    <property type="entry name" value="NAC"/>
    <property type="match status" value="1"/>
</dbReference>
<dbReference type="FunFam" id="2.170.150.80:FF:000002">
    <property type="entry name" value="Nac domain-containing protein 86"/>
    <property type="match status" value="1"/>
</dbReference>
<feature type="region of interest" description="Disordered" evidence="11">
    <location>
        <begin position="556"/>
        <end position="610"/>
    </location>
</feature>
<keyword evidence="5" id="KW-0805">Transcription regulation</keyword>
<evidence type="ECO:0000256" key="4">
    <source>
        <dbReference type="ARBA" id="ARBA00022989"/>
    </source>
</evidence>
<evidence type="ECO:0000256" key="11">
    <source>
        <dbReference type="SAM" id="MobiDB-lite"/>
    </source>
</evidence>
<evidence type="ECO:0000256" key="3">
    <source>
        <dbReference type="ARBA" id="ARBA00022692"/>
    </source>
</evidence>